<dbReference type="AlphaFoldDB" id="A0A6P4Y4U6"/>
<dbReference type="OrthoDB" id="9972873at2759"/>
<evidence type="ECO:0000313" key="4">
    <source>
        <dbReference type="RefSeq" id="XP_019619423.1"/>
    </source>
</evidence>
<dbReference type="Gene3D" id="3.40.50.720">
    <property type="entry name" value="NAD(P)-binding Rossmann-like Domain"/>
    <property type="match status" value="1"/>
</dbReference>
<reference evidence="4" key="1">
    <citation type="submission" date="2025-08" db="UniProtKB">
        <authorList>
            <consortium name="RefSeq"/>
        </authorList>
    </citation>
    <scope>IDENTIFICATION</scope>
    <source>
        <tissue evidence="4">Gonad</tissue>
    </source>
</reference>
<accession>A0A6P4Y4U6</accession>
<evidence type="ECO:0000256" key="2">
    <source>
        <dbReference type="ARBA" id="ARBA00023002"/>
    </source>
</evidence>
<protein>
    <submittedName>
        <fullName evidence="4">Uncharacterized protein LOC109466197</fullName>
    </submittedName>
</protein>
<keyword evidence="3" id="KW-1185">Reference proteome</keyword>
<proteinExistence type="inferred from homology"/>
<dbReference type="SUPFAM" id="SSF51735">
    <property type="entry name" value="NAD(P)-binding Rossmann-fold domains"/>
    <property type="match status" value="1"/>
</dbReference>
<evidence type="ECO:0000313" key="3">
    <source>
        <dbReference type="Proteomes" id="UP000515135"/>
    </source>
</evidence>
<organism evidence="3 4">
    <name type="scientific">Branchiostoma belcheri</name>
    <name type="common">Amphioxus</name>
    <dbReference type="NCBI Taxonomy" id="7741"/>
    <lineage>
        <taxon>Eukaryota</taxon>
        <taxon>Metazoa</taxon>
        <taxon>Chordata</taxon>
        <taxon>Cephalochordata</taxon>
        <taxon>Leptocardii</taxon>
        <taxon>Amphioxiformes</taxon>
        <taxon>Branchiostomatidae</taxon>
        <taxon>Branchiostoma</taxon>
    </lineage>
</organism>
<dbReference type="KEGG" id="bbel:109466197"/>
<gene>
    <name evidence="4" type="primary">LOC109466197</name>
</gene>
<keyword evidence="2" id="KW-0560">Oxidoreductase</keyword>
<dbReference type="GO" id="GO:0050664">
    <property type="term" value="F:oxidoreductase activity, acting on NAD(P)H, oxygen as acceptor"/>
    <property type="evidence" value="ECO:0007669"/>
    <property type="project" value="TreeGrafter"/>
</dbReference>
<dbReference type="InterPro" id="IPR002347">
    <property type="entry name" value="SDR_fam"/>
</dbReference>
<dbReference type="PRINTS" id="PR00081">
    <property type="entry name" value="GDHRDH"/>
</dbReference>
<dbReference type="Pfam" id="PF13561">
    <property type="entry name" value="adh_short_C2"/>
    <property type="match status" value="1"/>
</dbReference>
<name>A0A6P4Y4U6_BRABE</name>
<dbReference type="GeneID" id="109466197"/>
<dbReference type="GO" id="GO:0016616">
    <property type="term" value="F:oxidoreductase activity, acting on the CH-OH group of donors, NAD or NADP as acceptor"/>
    <property type="evidence" value="ECO:0007669"/>
    <property type="project" value="UniProtKB-ARBA"/>
</dbReference>
<dbReference type="PANTHER" id="PTHR43008">
    <property type="entry name" value="BENZIL REDUCTASE"/>
    <property type="match status" value="1"/>
</dbReference>
<dbReference type="Proteomes" id="UP000515135">
    <property type="component" value="Unplaced"/>
</dbReference>
<sequence length="266" mass="28824">MSSDKVALVTGGTRGIGYGTAQELAGAGYNLVLGYKENNQRAEGAKAELEETYKVRVFLVAGGAEEETTVDAYFACVDENFGGKLTALVHNAGSMYGPQGLPPKPGANGSWFAGWEAYEYYQNLYSRCFLRLVEKAVTRMEDDRGYIVAVSGVGCNSNTSPSLPYFTPGMAKSSMEYMVRNYAKQLAPRRITCNTVIPGMIDTEAWAPVKERLGNDGMEGMVNRLCGMKRWGTPREVGGVIAFLCSERASFITGVAIPVDGAFHLK</sequence>
<dbReference type="FunFam" id="3.40.50.720:FF:000753">
    <property type="entry name" value="Predicted protein"/>
    <property type="match status" value="1"/>
</dbReference>
<dbReference type="CDD" id="cd05233">
    <property type="entry name" value="SDR_c"/>
    <property type="match status" value="1"/>
</dbReference>
<comment type="similarity">
    <text evidence="1">Belongs to the short-chain dehydrogenases/reductases (SDR) family.</text>
</comment>
<dbReference type="InterPro" id="IPR036291">
    <property type="entry name" value="NAD(P)-bd_dom_sf"/>
</dbReference>
<evidence type="ECO:0000256" key="1">
    <source>
        <dbReference type="ARBA" id="ARBA00006484"/>
    </source>
</evidence>
<dbReference type="RefSeq" id="XP_019619423.1">
    <property type="nucleotide sequence ID" value="XM_019763864.1"/>
</dbReference>
<dbReference type="PANTHER" id="PTHR43008:SF4">
    <property type="entry name" value="CHAIN DEHYDROGENASE, PUTATIVE (AFU_ORTHOLOGUE AFUA_4G08710)-RELATED"/>
    <property type="match status" value="1"/>
</dbReference>